<feature type="region of interest" description="Disordered" evidence="4">
    <location>
        <begin position="186"/>
        <end position="225"/>
    </location>
</feature>
<dbReference type="EMBL" id="FMSP01000006">
    <property type="protein sequence ID" value="SCV70682.1"/>
    <property type="molecule type" value="Genomic_DNA"/>
</dbReference>
<dbReference type="GO" id="GO:1990481">
    <property type="term" value="P:mRNA pseudouridine synthesis"/>
    <property type="evidence" value="ECO:0007669"/>
    <property type="project" value="TreeGrafter"/>
</dbReference>
<feature type="compositionally biased region" description="Polar residues" evidence="4">
    <location>
        <begin position="45"/>
        <end position="56"/>
    </location>
</feature>
<evidence type="ECO:0000256" key="4">
    <source>
        <dbReference type="SAM" id="MobiDB-lite"/>
    </source>
</evidence>
<feature type="compositionally biased region" description="Low complexity" evidence="4">
    <location>
        <begin position="57"/>
        <end position="68"/>
    </location>
</feature>
<comment type="similarity">
    <text evidence="1">Belongs to the tRNA pseudouridine synthase TruA family.</text>
</comment>
<dbReference type="SUPFAM" id="SSF55120">
    <property type="entry name" value="Pseudouridine synthase"/>
    <property type="match status" value="1"/>
</dbReference>
<dbReference type="OrthoDB" id="25767at2759"/>
<dbReference type="InterPro" id="IPR020095">
    <property type="entry name" value="PsdUridine_synth_TruA_C"/>
</dbReference>
<gene>
    <name evidence="6" type="ORF">BQ2448_3444</name>
</gene>
<organism evidence="6 7">
    <name type="scientific">Microbotryum intermedium</name>
    <dbReference type="NCBI Taxonomy" id="269621"/>
    <lineage>
        <taxon>Eukaryota</taxon>
        <taxon>Fungi</taxon>
        <taxon>Dikarya</taxon>
        <taxon>Basidiomycota</taxon>
        <taxon>Pucciniomycotina</taxon>
        <taxon>Microbotryomycetes</taxon>
        <taxon>Microbotryales</taxon>
        <taxon>Microbotryaceae</taxon>
        <taxon>Microbotryum</taxon>
    </lineage>
</organism>
<keyword evidence="3" id="KW-0413">Isomerase</keyword>
<feature type="region of interest" description="Disordered" evidence="4">
    <location>
        <begin position="584"/>
        <end position="630"/>
    </location>
</feature>
<reference evidence="7" key="1">
    <citation type="submission" date="2016-09" db="EMBL/GenBank/DDBJ databases">
        <authorList>
            <person name="Jeantristanb JTB J.-T."/>
            <person name="Ricardo R."/>
        </authorList>
    </citation>
    <scope>NUCLEOTIDE SEQUENCE [LARGE SCALE GENOMIC DNA]</scope>
</reference>
<evidence type="ECO:0000256" key="3">
    <source>
        <dbReference type="ARBA" id="ARBA00023235"/>
    </source>
</evidence>
<dbReference type="GO" id="GO:0003723">
    <property type="term" value="F:RNA binding"/>
    <property type="evidence" value="ECO:0007669"/>
    <property type="project" value="InterPro"/>
</dbReference>
<dbReference type="GO" id="GO:0009982">
    <property type="term" value="F:pseudouridine synthase activity"/>
    <property type="evidence" value="ECO:0007669"/>
    <property type="project" value="InterPro"/>
</dbReference>
<protein>
    <submittedName>
        <fullName evidence="6">BQ2448_3444 protein</fullName>
    </submittedName>
</protein>
<feature type="domain" description="Pseudouridine synthase I TruA alpha/beta" evidence="5">
    <location>
        <begin position="333"/>
        <end position="427"/>
    </location>
</feature>
<dbReference type="STRING" id="269621.A0A238FA12"/>
<dbReference type="Gene3D" id="3.30.70.660">
    <property type="entry name" value="Pseudouridine synthase I, catalytic domain, C-terminal subdomain"/>
    <property type="match status" value="1"/>
</dbReference>
<dbReference type="InterPro" id="IPR020103">
    <property type="entry name" value="PsdUridine_synth_cat_dom_sf"/>
</dbReference>
<dbReference type="AlphaFoldDB" id="A0A238FA12"/>
<dbReference type="Proteomes" id="UP000198372">
    <property type="component" value="Unassembled WGS sequence"/>
</dbReference>
<proteinExistence type="inferred from homology"/>
<dbReference type="PANTHER" id="PTHR11142">
    <property type="entry name" value="PSEUDOURIDYLATE SYNTHASE"/>
    <property type="match status" value="1"/>
</dbReference>
<dbReference type="Gene3D" id="3.30.70.580">
    <property type="entry name" value="Pseudouridine synthase I, catalytic domain, N-terminal subdomain"/>
    <property type="match status" value="1"/>
</dbReference>
<dbReference type="InterPro" id="IPR020097">
    <property type="entry name" value="PsdUridine_synth_TruA_a/b_dom"/>
</dbReference>
<dbReference type="GO" id="GO:0005737">
    <property type="term" value="C:cytoplasm"/>
    <property type="evidence" value="ECO:0007669"/>
    <property type="project" value="TreeGrafter"/>
</dbReference>
<evidence type="ECO:0000313" key="7">
    <source>
        <dbReference type="Proteomes" id="UP000198372"/>
    </source>
</evidence>
<feature type="region of interest" description="Disordered" evidence="4">
    <location>
        <begin position="37"/>
        <end position="93"/>
    </location>
</feature>
<evidence type="ECO:0000313" key="6">
    <source>
        <dbReference type="EMBL" id="SCV70682.1"/>
    </source>
</evidence>
<sequence length="630" mass="69918">MAGPLQHPTSAERARLLAEIDRLQRQVRQLDLDLGLDREGDGAAHNSSIRLESSMETSSAVASTSRASNVQEDVVKPKKRAKTVPDLNGPLPPSLARAPKRHIALILTYEGWAHSGLAYQPLSCPTTLPTVEGVLFDALVRARLIEPIVNTDGFGCGFERCGRTDAGVSSSGQVVNLWVRSDLPDPMNTGNISDSDNDGERVIAPDDTSFPSSLPRSRNGAAKGKHPASVELPYVSLLNRHLPDSVRVLAWSPVSATFSSRFSCLWRHYKYFFSSSVTAPILSGHFDFGAAYSQLEPEQVESAASSSSLDWQHRLAAIDWKGLELDVEAMRDAASRLVGEHDFRNLCRVDPPKQLASHVRKVVSATIDQVHGEGEDMFVLNLRGSAFLYNQVRSIIALLFLVGARLEHPSIIERLLWTSDRTATTESMHPLEPGTKREVVDGKPGYEIGDDLPLILWQAGYNDSEFDWRIDSAPPQGPITSPDEIRKTSTPTIELFRAQYGKMNQAYTEQRLKAIVLKHHLAAFAFQTPASPSTIDPKEMRHHSFTYTPLGMGRVSKTSSYTPLLRRQRADLPEVQNSKWANGRGKEKMIKRRENQEESNRAREANLEKKRLALEENERDQAVKGSHASE</sequence>
<dbReference type="InterPro" id="IPR020094">
    <property type="entry name" value="TruA/RsuA/RluB/E/F_N"/>
</dbReference>
<keyword evidence="7" id="KW-1185">Reference proteome</keyword>
<dbReference type="GO" id="GO:0005634">
    <property type="term" value="C:nucleus"/>
    <property type="evidence" value="ECO:0007669"/>
    <property type="project" value="TreeGrafter"/>
</dbReference>
<evidence type="ECO:0000256" key="2">
    <source>
        <dbReference type="ARBA" id="ARBA00022694"/>
    </source>
</evidence>
<evidence type="ECO:0000256" key="1">
    <source>
        <dbReference type="ARBA" id="ARBA00009375"/>
    </source>
</evidence>
<dbReference type="Pfam" id="PF01416">
    <property type="entry name" value="PseudoU_synth_1"/>
    <property type="match status" value="1"/>
</dbReference>
<accession>A0A238FA12</accession>
<keyword evidence="2" id="KW-0819">tRNA processing</keyword>
<dbReference type="GO" id="GO:0031119">
    <property type="term" value="P:tRNA pseudouridine synthesis"/>
    <property type="evidence" value="ECO:0007669"/>
    <property type="project" value="TreeGrafter"/>
</dbReference>
<dbReference type="InterPro" id="IPR001406">
    <property type="entry name" value="PsdUridine_synth_TruA"/>
</dbReference>
<evidence type="ECO:0000259" key="5">
    <source>
        <dbReference type="Pfam" id="PF01416"/>
    </source>
</evidence>
<name>A0A238FA12_9BASI</name>
<dbReference type="PANTHER" id="PTHR11142:SF5">
    <property type="entry name" value="TRNA PSEUDOURIDINE(38_39) SYNTHASE"/>
    <property type="match status" value="1"/>
</dbReference>